<feature type="transmembrane region" description="Helical" evidence="1">
    <location>
        <begin position="139"/>
        <end position="162"/>
    </location>
</feature>
<accession>A0A929QTF5</accession>
<organism evidence="2 3">
    <name type="scientific">Abiotrophia defectiva</name>
    <name type="common">Streptococcus defectivus</name>
    <dbReference type="NCBI Taxonomy" id="46125"/>
    <lineage>
        <taxon>Bacteria</taxon>
        <taxon>Bacillati</taxon>
        <taxon>Bacillota</taxon>
        <taxon>Bacilli</taxon>
        <taxon>Lactobacillales</taxon>
        <taxon>Aerococcaceae</taxon>
        <taxon>Abiotrophia</taxon>
    </lineage>
</organism>
<feature type="transmembrane region" description="Helical" evidence="1">
    <location>
        <begin position="94"/>
        <end position="119"/>
    </location>
</feature>
<name>A0A929QTF5_ABIDE</name>
<feature type="transmembrane region" description="Helical" evidence="1">
    <location>
        <begin position="169"/>
        <end position="185"/>
    </location>
</feature>
<proteinExistence type="predicted"/>
<feature type="transmembrane region" description="Helical" evidence="1">
    <location>
        <begin position="216"/>
        <end position="235"/>
    </location>
</feature>
<gene>
    <name evidence="2" type="ORF">HXK00_02165</name>
</gene>
<dbReference type="EMBL" id="JABZFV010000023">
    <property type="protein sequence ID" value="MBF0934432.1"/>
    <property type="molecule type" value="Genomic_DNA"/>
</dbReference>
<sequence length="240" mass="27197">MLNSIKADYYRLVRSVGFWGIQAFCVLGILLAIFTSRVTTSSSGFFFAMDAVSYNIGLLFIACNVVTTLLLGVDLNNKLYHNNLTTGKTRGQYYLAKSLTIASLILLQFFLLYAAGYVIEFLRSGGQMGSLPADFWPKFLITFLIQCLCTYAWFCVTSFVLFLTRNYSMVFIVYFTVFIFLKIPGELIDPNNDWFKAIVMEFVYESTASFSMTSKTAIFALALSLVFTLAGFYTFKHRDL</sequence>
<evidence type="ECO:0000313" key="2">
    <source>
        <dbReference type="EMBL" id="MBF0934432.1"/>
    </source>
</evidence>
<keyword evidence="1" id="KW-0472">Membrane</keyword>
<dbReference type="AlphaFoldDB" id="A0A929QTF5"/>
<protein>
    <submittedName>
        <fullName evidence="2">Lantibiotic ABC transporter permease</fullName>
    </submittedName>
</protein>
<keyword evidence="1" id="KW-1133">Transmembrane helix</keyword>
<evidence type="ECO:0000256" key="1">
    <source>
        <dbReference type="SAM" id="Phobius"/>
    </source>
</evidence>
<comment type="caution">
    <text evidence="2">The sequence shown here is derived from an EMBL/GenBank/DDBJ whole genome shotgun (WGS) entry which is preliminary data.</text>
</comment>
<reference evidence="2" key="1">
    <citation type="submission" date="2020-04" db="EMBL/GenBank/DDBJ databases">
        <title>Deep metagenomics examines the oral microbiome during advanced dental caries in children, revealing novel taxa and co-occurrences with host molecules.</title>
        <authorList>
            <person name="Baker J.L."/>
            <person name="Morton J.T."/>
            <person name="Dinis M."/>
            <person name="Alvarez R."/>
            <person name="Tran N.C."/>
            <person name="Knight R."/>
            <person name="Edlund A."/>
        </authorList>
    </citation>
    <scope>NUCLEOTIDE SEQUENCE</scope>
    <source>
        <strain evidence="2">JCVI_23_bin.16</strain>
    </source>
</reference>
<evidence type="ECO:0000313" key="3">
    <source>
        <dbReference type="Proteomes" id="UP000757900"/>
    </source>
</evidence>
<dbReference type="Proteomes" id="UP000757900">
    <property type="component" value="Unassembled WGS sequence"/>
</dbReference>
<keyword evidence="1" id="KW-0812">Transmembrane</keyword>
<feature type="transmembrane region" description="Helical" evidence="1">
    <location>
        <begin position="12"/>
        <end position="34"/>
    </location>
</feature>
<feature type="transmembrane region" description="Helical" evidence="1">
    <location>
        <begin position="54"/>
        <end position="73"/>
    </location>
</feature>